<reference evidence="3" key="4">
    <citation type="submission" date="2024-02" db="EMBL/GenBank/DDBJ databases">
        <title>Comparative genomics of Cryptococcus and Kwoniella reveals pathogenesis evolution and contrasting modes of karyotype evolution via chromosome fusion or intercentromeric recombination.</title>
        <authorList>
            <person name="Coelho M.A."/>
            <person name="David-Palma M."/>
            <person name="Shea T."/>
            <person name="Bowers K."/>
            <person name="McGinley-Smith S."/>
            <person name="Mohammad A.W."/>
            <person name="Gnirke A."/>
            <person name="Yurkov A.M."/>
            <person name="Nowrousian M."/>
            <person name="Sun S."/>
            <person name="Cuomo C.A."/>
            <person name="Heitman J."/>
        </authorList>
    </citation>
    <scope>NUCLEOTIDE SEQUENCE</scope>
    <source>
        <strain evidence="3">CBS 10118</strain>
    </source>
</reference>
<feature type="region of interest" description="Disordered" evidence="1">
    <location>
        <begin position="362"/>
        <end position="387"/>
    </location>
</feature>
<reference evidence="2" key="3">
    <citation type="submission" date="2014-01" db="EMBL/GenBank/DDBJ databases">
        <title>Evolution of pathogenesis and genome organization in the Tremellales.</title>
        <authorList>
            <person name="Cuomo C."/>
            <person name="Litvintseva A."/>
            <person name="Heitman J."/>
            <person name="Chen Y."/>
            <person name="Sun S."/>
            <person name="Springer D."/>
            <person name="Dromer F."/>
            <person name="Young S."/>
            <person name="Zeng Q."/>
            <person name="Chapman S."/>
            <person name="Gujja S."/>
            <person name="Saif S."/>
            <person name="Birren B."/>
        </authorList>
    </citation>
    <scope>NUCLEOTIDE SEQUENCE</scope>
    <source>
        <strain evidence="2">CBS 10118</strain>
    </source>
</reference>
<keyword evidence="4" id="KW-1185">Reference proteome</keyword>
<dbReference type="EMBL" id="KI894025">
    <property type="protein sequence ID" value="OCF22577.1"/>
    <property type="molecule type" value="Genomic_DNA"/>
</dbReference>
<reference evidence="3" key="2">
    <citation type="submission" date="2013-07" db="EMBL/GenBank/DDBJ databases">
        <authorList>
            <consortium name="The Broad Institute Genome Sequencing Platform"/>
            <person name="Cuomo C."/>
            <person name="Litvintseva A."/>
            <person name="Chen Y."/>
            <person name="Heitman J."/>
            <person name="Sun S."/>
            <person name="Springer D."/>
            <person name="Dromer F."/>
            <person name="Young S.K."/>
            <person name="Zeng Q."/>
            <person name="Gargeya S."/>
            <person name="Fitzgerald M."/>
            <person name="Abouelleil A."/>
            <person name="Alvarado L."/>
            <person name="Berlin A.M."/>
            <person name="Chapman S.B."/>
            <person name="Dewar J."/>
            <person name="Goldberg J."/>
            <person name="Griggs A."/>
            <person name="Gujja S."/>
            <person name="Hansen M."/>
            <person name="Howarth C."/>
            <person name="Imamovic A."/>
            <person name="Larimer J."/>
            <person name="McCowan C."/>
            <person name="Murphy C."/>
            <person name="Pearson M."/>
            <person name="Priest M."/>
            <person name="Roberts A."/>
            <person name="Saif S."/>
            <person name="Shea T."/>
            <person name="Sykes S."/>
            <person name="Wortman J."/>
            <person name="Nusbaum C."/>
            <person name="Birren B."/>
        </authorList>
    </citation>
    <scope>NUCLEOTIDE SEQUENCE</scope>
    <source>
        <strain evidence="3">CBS 10118</strain>
    </source>
</reference>
<sequence length="453" mass="50242">MNDDELQRILDYNYATEGMQSLSPDTSAKPATAAWSEGYRDYYPQHDYYQGQPFQIDHSVPSHEVRGFSQNSIFPAGGQHQEAQAFAENSHSTSWTPGRGQHSNLLQVPLIVGGMEYPPPAGSNFQISIEEPDVNAWTGAAHSAVANTVANNTIDFSLLHPNYASLDEAAQREDIPPGLGSVTDPSEDSSEARSSTSSRGRHNKSHSAARRRARPKGGTSSSRIRKPVSRLRANPNYEEMRLYREGRFSDLYGESECSSLNAIHVGEWTSAVLVSQEDVGRHFGGDLENRVDKELVTLTRHPISPGDGTRWYYKLETKDPSAKLIGRLSEDATKFEWVTSTKVSSFANGGWTPVKMCRRAPLEQEQTNVTGPDPPEMATGESNDLSKINQKGSVPSIVVVNHHACGWLAVDKGKPNHYRGQCSKHWEKERKQKQNTNARRPKPQTRSDPESES</sequence>
<dbReference type="KEGG" id="kbi:30212626"/>
<feature type="region of interest" description="Disordered" evidence="1">
    <location>
        <begin position="173"/>
        <end position="231"/>
    </location>
</feature>
<dbReference type="EMBL" id="CP144548">
    <property type="protein sequence ID" value="WVW87027.1"/>
    <property type="molecule type" value="Genomic_DNA"/>
</dbReference>
<accession>A0A1B9FUX6</accession>
<protein>
    <submittedName>
        <fullName evidence="2">Uncharacterized protein</fullName>
    </submittedName>
</protein>
<name>A0A1B9FUX6_9TREE</name>
<gene>
    <name evidence="2" type="ORF">I302_08227</name>
    <name evidence="3" type="ORF">I302_109083</name>
</gene>
<evidence type="ECO:0000313" key="3">
    <source>
        <dbReference type="EMBL" id="WVW87027.1"/>
    </source>
</evidence>
<feature type="region of interest" description="Disordered" evidence="1">
    <location>
        <begin position="419"/>
        <end position="453"/>
    </location>
</feature>
<proteinExistence type="predicted"/>
<dbReference type="GeneID" id="30212626"/>
<dbReference type="VEuPathDB" id="FungiDB:I302_08227"/>
<evidence type="ECO:0000313" key="2">
    <source>
        <dbReference type="EMBL" id="OCF22577.1"/>
    </source>
</evidence>
<reference evidence="2" key="1">
    <citation type="submission" date="2013-07" db="EMBL/GenBank/DDBJ databases">
        <title>The Genome Sequence of Cryptococcus bestiolae CBS10118.</title>
        <authorList>
            <consortium name="The Broad Institute Genome Sequencing Platform"/>
            <person name="Cuomo C."/>
            <person name="Litvintseva A."/>
            <person name="Chen Y."/>
            <person name="Heitman J."/>
            <person name="Sun S."/>
            <person name="Springer D."/>
            <person name="Dromer F."/>
            <person name="Young S.K."/>
            <person name="Zeng Q."/>
            <person name="Gargeya S."/>
            <person name="Fitzgerald M."/>
            <person name="Abouelleil A."/>
            <person name="Alvarado L."/>
            <person name="Berlin A.M."/>
            <person name="Chapman S.B."/>
            <person name="Dewar J."/>
            <person name="Goldberg J."/>
            <person name="Griggs A."/>
            <person name="Gujja S."/>
            <person name="Hansen M."/>
            <person name="Howarth C."/>
            <person name="Imamovic A."/>
            <person name="Larimer J."/>
            <person name="McCowan C."/>
            <person name="Murphy C."/>
            <person name="Pearson M."/>
            <person name="Priest M."/>
            <person name="Roberts A."/>
            <person name="Saif S."/>
            <person name="Shea T."/>
            <person name="Sykes S."/>
            <person name="Wortman J."/>
            <person name="Nusbaum C."/>
            <person name="Birren B."/>
        </authorList>
    </citation>
    <scope>NUCLEOTIDE SEQUENCE [LARGE SCALE GENOMIC DNA]</scope>
    <source>
        <strain evidence="2">CBS 10118</strain>
    </source>
</reference>
<dbReference type="Proteomes" id="UP000092730">
    <property type="component" value="Chromosome 8"/>
</dbReference>
<dbReference type="RefSeq" id="XP_019043647.1">
    <property type="nucleotide sequence ID" value="XM_019194811.1"/>
</dbReference>
<evidence type="ECO:0000256" key="1">
    <source>
        <dbReference type="SAM" id="MobiDB-lite"/>
    </source>
</evidence>
<organism evidence="2">
    <name type="scientific">Kwoniella bestiolae CBS 10118</name>
    <dbReference type="NCBI Taxonomy" id="1296100"/>
    <lineage>
        <taxon>Eukaryota</taxon>
        <taxon>Fungi</taxon>
        <taxon>Dikarya</taxon>
        <taxon>Basidiomycota</taxon>
        <taxon>Agaricomycotina</taxon>
        <taxon>Tremellomycetes</taxon>
        <taxon>Tremellales</taxon>
        <taxon>Cryptococcaceae</taxon>
        <taxon>Kwoniella</taxon>
    </lineage>
</organism>
<evidence type="ECO:0000313" key="4">
    <source>
        <dbReference type="Proteomes" id="UP000092730"/>
    </source>
</evidence>
<dbReference type="AlphaFoldDB" id="A0A1B9FUX6"/>
<feature type="compositionally biased region" description="Basic residues" evidence="1">
    <location>
        <begin position="199"/>
        <end position="215"/>
    </location>
</feature>